<name>A0A200Q9A8_MACCD</name>
<dbReference type="Proteomes" id="UP000195402">
    <property type="component" value="Unassembled WGS sequence"/>
</dbReference>
<accession>A0A200Q9A8</accession>
<reference evidence="1 2" key="1">
    <citation type="journal article" date="2017" name="Mol. Plant">
        <title>The Genome of Medicinal Plant Macleaya cordata Provides New Insights into Benzylisoquinoline Alkaloids Metabolism.</title>
        <authorList>
            <person name="Liu X."/>
            <person name="Liu Y."/>
            <person name="Huang P."/>
            <person name="Ma Y."/>
            <person name="Qing Z."/>
            <person name="Tang Q."/>
            <person name="Cao H."/>
            <person name="Cheng P."/>
            <person name="Zheng Y."/>
            <person name="Yuan Z."/>
            <person name="Zhou Y."/>
            <person name="Liu J."/>
            <person name="Tang Z."/>
            <person name="Zhuo Y."/>
            <person name="Zhang Y."/>
            <person name="Yu L."/>
            <person name="Huang J."/>
            <person name="Yang P."/>
            <person name="Peng Q."/>
            <person name="Zhang J."/>
            <person name="Jiang W."/>
            <person name="Zhang Z."/>
            <person name="Lin K."/>
            <person name="Ro D.K."/>
            <person name="Chen X."/>
            <person name="Xiong X."/>
            <person name="Shang Y."/>
            <person name="Huang S."/>
            <person name="Zeng J."/>
        </authorList>
    </citation>
    <scope>NUCLEOTIDE SEQUENCE [LARGE SCALE GENOMIC DNA]</scope>
    <source>
        <strain evidence="2">cv. BLH2017</strain>
        <tissue evidence="1">Root</tissue>
    </source>
</reference>
<dbReference type="FunCoup" id="A0A200Q9A8">
    <property type="interactions" value="60"/>
</dbReference>
<dbReference type="EMBL" id="MVGT01002651">
    <property type="protein sequence ID" value="OVA07069.1"/>
    <property type="molecule type" value="Genomic_DNA"/>
</dbReference>
<protein>
    <submittedName>
        <fullName evidence="1">Uncharacterized protein</fullName>
    </submittedName>
</protein>
<evidence type="ECO:0000313" key="1">
    <source>
        <dbReference type="EMBL" id="OVA07069.1"/>
    </source>
</evidence>
<proteinExistence type="predicted"/>
<dbReference type="AlphaFoldDB" id="A0A200Q9A8"/>
<keyword evidence="2" id="KW-1185">Reference proteome</keyword>
<dbReference type="OrthoDB" id="1097853at2759"/>
<organism evidence="1 2">
    <name type="scientific">Macleaya cordata</name>
    <name type="common">Five-seeded plume-poppy</name>
    <name type="synonym">Bocconia cordata</name>
    <dbReference type="NCBI Taxonomy" id="56857"/>
    <lineage>
        <taxon>Eukaryota</taxon>
        <taxon>Viridiplantae</taxon>
        <taxon>Streptophyta</taxon>
        <taxon>Embryophyta</taxon>
        <taxon>Tracheophyta</taxon>
        <taxon>Spermatophyta</taxon>
        <taxon>Magnoliopsida</taxon>
        <taxon>Ranunculales</taxon>
        <taxon>Papaveraceae</taxon>
        <taxon>Papaveroideae</taxon>
        <taxon>Macleaya</taxon>
    </lineage>
</organism>
<dbReference type="InParanoid" id="A0A200Q9A8"/>
<evidence type="ECO:0000313" key="2">
    <source>
        <dbReference type="Proteomes" id="UP000195402"/>
    </source>
</evidence>
<gene>
    <name evidence="1" type="ORF">BVC80_1117g77</name>
</gene>
<sequence length="122" mass="13856">MSGASEQQGNRSGYERLDSAEPSIGVVISKSKPKSLMSLPFRIFRTTMRRLTPEVTMTAQRPLEQKPPVKKLAKSHPLFNILDVKRSKKAMAKPEFLRYREFVKEGGTWVPADSNNPVIHFK</sequence>
<dbReference type="PANTHER" id="PTHR35291:SF3">
    <property type="entry name" value="PROTEIN SHROOM-LIKE"/>
    <property type="match status" value="1"/>
</dbReference>
<comment type="caution">
    <text evidence="1">The sequence shown here is derived from an EMBL/GenBank/DDBJ whole genome shotgun (WGS) entry which is preliminary data.</text>
</comment>
<dbReference type="PANTHER" id="PTHR35291">
    <property type="entry name" value="PROTEIN SHROOM-LIKE"/>
    <property type="match status" value="1"/>
</dbReference>